<protein>
    <recommendedName>
        <fullName evidence="4">OTU domain-containing protein</fullName>
    </recommendedName>
</protein>
<evidence type="ECO:0008006" key="4">
    <source>
        <dbReference type="Google" id="ProtNLM"/>
    </source>
</evidence>
<evidence type="ECO:0000313" key="3">
    <source>
        <dbReference type="Proteomes" id="UP000324748"/>
    </source>
</evidence>
<name>A0A5B0QN63_PUCGR</name>
<evidence type="ECO:0000313" key="2">
    <source>
        <dbReference type="EMBL" id="KAA1114533.1"/>
    </source>
</evidence>
<feature type="region of interest" description="Disordered" evidence="1">
    <location>
        <begin position="1"/>
        <end position="71"/>
    </location>
</feature>
<evidence type="ECO:0000256" key="1">
    <source>
        <dbReference type="SAM" id="MobiDB-lite"/>
    </source>
</evidence>
<accession>A0A5B0QN63</accession>
<comment type="caution">
    <text evidence="2">The sequence shown here is derived from an EMBL/GenBank/DDBJ whole genome shotgun (WGS) entry which is preliminary data.</text>
</comment>
<feature type="compositionally biased region" description="Pro residues" evidence="1">
    <location>
        <begin position="20"/>
        <end position="31"/>
    </location>
</feature>
<organism evidence="2 3">
    <name type="scientific">Puccinia graminis f. sp. tritici</name>
    <dbReference type="NCBI Taxonomy" id="56615"/>
    <lineage>
        <taxon>Eukaryota</taxon>
        <taxon>Fungi</taxon>
        <taxon>Dikarya</taxon>
        <taxon>Basidiomycota</taxon>
        <taxon>Pucciniomycotina</taxon>
        <taxon>Pucciniomycetes</taxon>
        <taxon>Pucciniales</taxon>
        <taxon>Pucciniaceae</taxon>
        <taxon>Puccinia</taxon>
    </lineage>
</organism>
<proteinExistence type="predicted"/>
<dbReference type="Proteomes" id="UP000324748">
    <property type="component" value="Unassembled WGS sequence"/>
</dbReference>
<dbReference type="CDD" id="cd22744">
    <property type="entry name" value="OTU"/>
    <property type="match status" value="1"/>
</dbReference>
<sequence length="368" mass="41208">MSDKSSNRPIPAGHRGHIPSLPPNLAGPPPHHPSRQRDPSWAQAHDGRQDTPVFQGHPGAMSGNHSWQPMLAHSSHHPMNYSGPPQYMSYSAPMTYVAPTSYQHSGPVYTGQPHYPYSAAPQSHFPPMGQPGPPYYHHPSMPIYAPLPSQQMFFPGHSEPTHWPIQTNGPHPPVNYGSRPCPAATSGQPSNPSAAPQLVFAYKPESLYAKTNGWYHVRQDLIHELDFNKIHWTRRFGSDDEYKRVRESLVVEANSISVPYDKWMERLDMGPVLANAYNRPIVFISDDVKIGCITNLPSLKDPDPKPLGPILIAFTRGNHWELVIPKRGLIPIPPLSFSFRTRLENASMAQWLTAIQPNVDLYHQLISQ</sequence>
<gene>
    <name evidence="2" type="ORF">PGT21_012890</name>
</gene>
<keyword evidence="3" id="KW-1185">Reference proteome</keyword>
<dbReference type="OrthoDB" id="10534660at2759"/>
<dbReference type="AlphaFoldDB" id="A0A5B0QN63"/>
<reference evidence="2 3" key="1">
    <citation type="submission" date="2019-05" db="EMBL/GenBank/DDBJ databases">
        <title>Emergence of the Ug99 lineage of the wheat stem rust pathogen through somatic hybridization.</title>
        <authorList>
            <person name="Li F."/>
            <person name="Upadhyaya N.M."/>
            <person name="Sperschneider J."/>
            <person name="Matny O."/>
            <person name="Nguyen-Phuc H."/>
            <person name="Mago R."/>
            <person name="Raley C."/>
            <person name="Miller M.E."/>
            <person name="Silverstein K.A.T."/>
            <person name="Henningsen E."/>
            <person name="Hirsch C.D."/>
            <person name="Visser B."/>
            <person name="Pretorius Z.A."/>
            <person name="Steffenson B.J."/>
            <person name="Schwessinger B."/>
            <person name="Dodds P.N."/>
            <person name="Figueroa M."/>
        </authorList>
    </citation>
    <scope>NUCLEOTIDE SEQUENCE [LARGE SCALE GENOMIC DNA]</scope>
    <source>
        <strain evidence="2">21-0</strain>
    </source>
</reference>
<dbReference type="EMBL" id="VSWC01000014">
    <property type="protein sequence ID" value="KAA1114533.1"/>
    <property type="molecule type" value="Genomic_DNA"/>
</dbReference>